<gene>
    <name evidence="1" type="ORF">GK108_12845</name>
</gene>
<sequence length="188" mass="20306">MRTNIATPMFNADADLLGGGAATQTMTPPASSVNVNPPVNPGKLKLPETKTIQGYLLNAEIIDAKNNTEIVLLTVQDAHNKVHTISSSPGYWTRVGKAFKEDDVVEVSYEKRIAHVTGYHKGGDENTPLTAHESDGSNLASIKRFSKSAFERMLLAQDEDRLVGRVEATEDSKALAVATLLGGLYGRR</sequence>
<keyword evidence="2" id="KW-1185">Reference proteome</keyword>
<proteinExistence type="predicted"/>
<protein>
    <submittedName>
        <fullName evidence="1">Uncharacterized protein</fullName>
    </submittedName>
</protein>
<evidence type="ECO:0000313" key="1">
    <source>
        <dbReference type="EMBL" id="NDU95764.1"/>
    </source>
</evidence>
<dbReference type="EMBL" id="JAAFZH010000004">
    <property type="protein sequence ID" value="NDU95764.1"/>
    <property type="molecule type" value="Genomic_DNA"/>
</dbReference>
<accession>A0A6L9L5K2</accession>
<name>A0A6L9L5K2_9BACT</name>
<evidence type="ECO:0000313" key="2">
    <source>
        <dbReference type="Proteomes" id="UP000474175"/>
    </source>
</evidence>
<comment type="caution">
    <text evidence="1">The sequence shown here is derived from an EMBL/GenBank/DDBJ whole genome shotgun (WGS) entry which is preliminary data.</text>
</comment>
<dbReference type="Proteomes" id="UP000474175">
    <property type="component" value="Unassembled WGS sequence"/>
</dbReference>
<organism evidence="1 2">
    <name type="scientific">Spirosoma terrae</name>
    <dbReference type="NCBI Taxonomy" id="1968276"/>
    <lineage>
        <taxon>Bacteria</taxon>
        <taxon>Pseudomonadati</taxon>
        <taxon>Bacteroidota</taxon>
        <taxon>Cytophagia</taxon>
        <taxon>Cytophagales</taxon>
        <taxon>Cytophagaceae</taxon>
        <taxon>Spirosoma</taxon>
    </lineage>
</organism>
<dbReference type="RefSeq" id="WP_163948416.1">
    <property type="nucleotide sequence ID" value="NZ_JAAFZH010000004.1"/>
</dbReference>
<reference evidence="1 2" key="1">
    <citation type="submission" date="2020-02" db="EMBL/GenBank/DDBJ databases">
        <title>Draft genome sequence of two Spirosoma agri KCTC 52727 and Spirosoma terrae KCTC 52035.</title>
        <authorList>
            <person name="Rojas J."/>
            <person name="Ambika Manirajan B."/>
            <person name="Suarez C."/>
            <person name="Ratering S."/>
            <person name="Schnell S."/>
        </authorList>
    </citation>
    <scope>NUCLEOTIDE SEQUENCE [LARGE SCALE GENOMIC DNA]</scope>
    <source>
        <strain evidence="1 2">KCTC 52035</strain>
    </source>
</reference>
<dbReference type="AlphaFoldDB" id="A0A6L9L5K2"/>